<protein>
    <submittedName>
        <fullName evidence="1">Uncharacterized protein</fullName>
    </submittedName>
</protein>
<evidence type="ECO:0000313" key="1">
    <source>
        <dbReference type="EMBL" id="ATS17730.1"/>
    </source>
</evidence>
<organism evidence="1 2">
    <name type="scientific">Parathermosynechococcus lividus PCC 6715</name>
    <dbReference type="NCBI Taxonomy" id="1917166"/>
    <lineage>
        <taxon>Bacteria</taxon>
        <taxon>Bacillati</taxon>
        <taxon>Cyanobacteriota</taxon>
        <taxon>Cyanophyceae</taxon>
        <taxon>Acaryochloridales</taxon>
        <taxon>Thermosynechococcaceae</taxon>
        <taxon>Parathermosynechococcus</taxon>
    </lineage>
</organism>
<proteinExistence type="predicted"/>
<reference evidence="2" key="2">
    <citation type="journal article" date="2022" name="Front. Microbiol.">
        <title>Comparative Genomic Analysis Revealed Distinct Molecular Components and Organization of CO2-Concentrating Mechanism in Thermophilic Cyanobacteria.</title>
        <authorList>
            <person name="Tang J."/>
            <person name="Zhou H."/>
            <person name="Yao D."/>
            <person name="Riaz S."/>
            <person name="You D."/>
            <person name="Klepacz-Smolka A."/>
            <person name="Daroch M."/>
        </authorList>
    </citation>
    <scope>NUCLEOTIDE SEQUENCE [LARGE SCALE GENOMIC DNA]</scope>
    <source>
        <strain evidence="2">PCC 6715</strain>
    </source>
</reference>
<dbReference type="Proteomes" id="UP000231057">
    <property type="component" value="Chromosome"/>
</dbReference>
<evidence type="ECO:0000313" key="2">
    <source>
        <dbReference type="Proteomes" id="UP000231057"/>
    </source>
</evidence>
<name>A0A2D2PZP6_PARLV</name>
<gene>
    <name evidence="1" type="ORF">BRW62_02055</name>
</gene>
<dbReference type="EMBL" id="CP018092">
    <property type="protein sequence ID" value="ATS17730.1"/>
    <property type="molecule type" value="Genomic_DNA"/>
</dbReference>
<reference evidence="1 2" key="1">
    <citation type="submission" date="2016-11" db="EMBL/GenBank/DDBJ databases">
        <title>Complete genome sequence of thermophilic cyanobacteria strain Synechococcus sp. PCC6715.</title>
        <authorList>
            <person name="Tang J."/>
            <person name="Daroch M."/>
            <person name="Liang Y."/>
            <person name="Jiang D."/>
            <person name="Shah M."/>
        </authorList>
    </citation>
    <scope>NUCLEOTIDE SEQUENCE [LARGE SCALE GENOMIC DNA]</scope>
    <source>
        <strain evidence="1 2">PCC 6715</strain>
    </source>
</reference>
<sequence>MVNGSPQPDFVFLSRHKVWIPWQDLVNAGLRNLGGDREIIAGVEHVSLRSLAPDITFERDDAALILRLQTPAAALETGVVNFNPSNAPSGILYSQPLSAYLNYGVNYSQLKQGAFSSPAVSKPTASLWGGLQHPQSTVTSALNNRFWCPQYNYNLKQLKLLKELSSPH</sequence>
<accession>A0A2D2PZP6</accession>
<dbReference type="KEGG" id="slw:BRW62_02055"/>
<keyword evidence="2" id="KW-1185">Reference proteome</keyword>
<dbReference type="AlphaFoldDB" id="A0A2D2PZP6"/>